<feature type="compositionally biased region" description="Pro residues" evidence="1">
    <location>
        <begin position="403"/>
        <end position="413"/>
    </location>
</feature>
<dbReference type="GO" id="GO:0006352">
    <property type="term" value="P:DNA-templated transcription initiation"/>
    <property type="evidence" value="ECO:0007669"/>
    <property type="project" value="InterPro"/>
</dbReference>
<feature type="compositionally biased region" description="Low complexity" evidence="1">
    <location>
        <begin position="366"/>
        <end position="402"/>
    </location>
</feature>
<evidence type="ECO:0000313" key="2">
    <source>
        <dbReference type="EMBL" id="SBW29112.1"/>
    </source>
</evidence>
<sequence>MDGAISRTAFNGAAPAGTPPTHPIAFSNQMRSRSPEIDAEIDADIVMRIRHGQREAFDDLYDRYADDVFSVCLLILGEPTVAHAAAGTAFALVARSRLSPLSDPTRLHSWLLELARGSSLAWSGSPQVQAAPVPHGVTPQEMLAATPMVAAPTTLREGLSRTFDRAAATAAAATARNGASGPGRPPADAGTADGNRTLVVGTVAGRDARPGQPDVPTVMPLVRGLPGGRSPSGSQRWRNRSIATAVGSLVIAAIGVAVAINWPTVASDTNAHRPGTVVITPGSSGEPETSPVGPSPVSGSSTTIDSTVAGGSTQQSSTQRTEPATSDLGLPDEVALVSSQLSLAETVPPADAVNSPAPPVHASPGTTTTPPQPVVTTTPPEQPAPTATSGPTAPTTPSGSPGTQPPAGSPPTPRGTSTTNPSISTTSANAPALGTTEDEGAPSAKLTTVSGSLRSL</sequence>
<dbReference type="GO" id="GO:0003700">
    <property type="term" value="F:DNA-binding transcription factor activity"/>
    <property type="evidence" value="ECO:0007669"/>
    <property type="project" value="InterPro"/>
</dbReference>
<feature type="compositionally biased region" description="Low complexity" evidence="1">
    <location>
        <begin position="414"/>
        <end position="427"/>
    </location>
</feature>
<dbReference type="Proteomes" id="UP000199013">
    <property type="component" value="Unassembled WGS sequence"/>
</dbReference>
<dbReference type="EMBL" id="FLUV01002672">
    <property type="protein sequence ID" value="SBW29112.1"/>
    <property type="molecule type" value="Genomic_DNA"/>
</dbReference>
<protein>
    <submittedName>
        <fullName evidence="2">Uncharacterized protein</fullName>
    </submittedName>
</protein>
<dbReference type="AlphaFoldDB" id="A0A1C3PH01"/>
<feature type="compositionally biased region" description="Polar residues" evidence="1">
    <location>
        <begin position="304"/>
        <end position="324"/>
    </location>
</feature>
<feature type="region of interest" description="Disordered" evidence="1">
    <location>
        <begin position="346"/>
        <end position="456"/>
    </location>
</feature>
<feature type="region of interest" description="Disordered" evidence="1">
    <location>
        <begin position="9"/>
        <end position="32"/>
    </location>
</feature>
<evidence type="ECO:0000256" key="1">
    <source>
        <dbReference type="SAM" id="MobiDB-lite"/>
    </source>
</evidence>
<gene>
    <name evidence="2" type="ORF">FDG2_6453</name>
</gene>
<name>A0A1C3PH01_9ACTN</name>
<dbReference type="Gene3D" id="1.10.1740.10">
    <property type="match status" value="1"/>
</dbReference>
<accession>A0A1C3PH01</accession>
<feature type="compositionally biased region" description="Polar residues" evidence="1">
    <location>
        <begin position="445"/>
        <end position="456"/>
    </location>
</feature>
<evidence type="ECO:0000313" key="3">
    <source>
        <dbReference type="Proteomes" id="UP000199013"/>
    </source>
</evidence>
<feature type="region of interest" description="Disordered" evidence="1">
    <location>
        <begin position="173"/>
        <end position="236"/>
    </location>
</feature>
<dbReference type="SUPFAM" id="SSF88946">
    <property type="entry name" value="Sigma2 domain of RNA polymerase sigma factors"/>
    <property type="match status" value="1"/>
</dbReference>
<feature type="compositionally biased region" description="Low complexity" evidence="1">
    <location>
        <begin position="280"/>
        <end position="303"/>
    </location>
</feature>
<proteinExistence type="predicted"/>
<keyword evidence="3" id="KW-1185">Reference proteome</keyword>
<organism evidence="2 3">
    <name type="scientific">Candidatus Protofrankia californiensis</name>
    <dbReference type="NCBI Taxonomy" id="1839754"/>
    <lineage>
        <taxon>Bacteria</taxon>
        <taxon>Bacillati</taxon>
        <taxon>Actinomycetota</taxon>
        <taxon>Actinomycetes</taxon>
        <taxon>Frankiales</taxon>
        <taxon>Frankiaceae</taxon>
        <taxon>Protofrankia</taxon>
    </lineage>
</organism>
<reference evidence="3" key="1">
    <citation type="submission" date="2016-02" db="EMBL/GenBank/DDBJ databases">
        <authorList>
            <person name="Wibberg D."/>
        </authorList>
    </citation>
    <scope>NUCLEOTIDE SEQUENCE [LARGE SCALE GENOMIC DNA]</scope>
</reference>
<feature type="region of interest" description="Disordered" evidence="1">
    <location>
        <begin position="267"/>
        <end position="329"/>
    </location>
</feature>
<dbReference type="InterPro" id="IPR013325">
    <property type="entry name" value="RNA_pol_sigma_r2"/>
</dbReference>